<proteinExistence type="predicted"/>
<dbReference type="AlphaFoldDB" id="A0AAV7LD95"/>
<dbReference type="Gene3D" id="3.30.70.1820">
    <property type="entry name" value="L1 transposable element, RRM domain"/>
    <property type="match status" value="1"/>
</dbReference>
<sequence length="173" mass="19005">MGKTSLDEPGTSAGTEKHNLEEHSSANLMTILQTITASQEALELRINTMVVDLGLLQDDHRQPVEQVTTMERTISTMNPKLTSLGDRLIGMESQVKVLELMAEDAENTAKRNYIHILGLPEHNEGTNMLTYLETWLCTDVSAAGLSPFYALEQAHRVPAKPPPSGICTPPYCS</sequence>
<accession>A0AAV7LD95</accession>
<name>A0AAV7LD95_PLEWA</name>
<evidence type="ECO:0000256" key="1">
    <source>
        <dbReference type="SAM" id="MobiDB-lite"/>
    </source>
</evidence>
<dbReference type="Proteomes" id="UP001066276">
    <property type="component" value="Chromosome 11"/>
</dbReference>
<reference evidence="2" key="1">
    <citation type="journal article" date="2022" name="bioRxiv">
        <title>Sequencing and chromosome-scale assembly of the giantPleurodeles waltlgenome.</title>
        <authorList>
            <person name="Brown T."/>
            <person name="Elewa A."/>
            <person name="Iarovenko S."/>
            <person name="Subramanian E."/>
            <person name="Araus A.J."/>
            <person name="Petzold A."/>
            <person name="Susuki M."/>
            <person name="Suzuki K.-i.T."/>
            <person name="Hayashi T."/>
            <person name="Toyoda A."/>
            <person name="Oliveira C."/>
            <person name="Osipova E."/>
            <person name="Leigh N.D."/>
            <person name="Simon A."/>
            <person name="Yun M.H."/>
        </authorList>
    </citation>
    <scope>NUCLEOTIDE SEQUENCE</scope>
    <source>
        <strain evidence="2">20211129_DDA</strain>
        <tissue evidence="2">Liver</tissue>
    </source>
</reference>
<organism evidence="2 3">
    <name type="scientific">Pleurodeles waltl</name>
    <name type="common">Iberian ribbed newt</name>
    <dbReference type="NCBI Taxonomy" id="8319"/>
    <lineage>
        <taxon>Eukaryota</taxon>
        <taxon>Metazoa</taxon>
        <taxon>Chordata</taxon>
        <taxon>Craniata</taxon>
        <taxon>Vertebrata</taxon>
        <taxon>Euteleostomi</taxon>
        <taxon>Amphibia</taxon>
        <taxon>Batrachia</taxon>
        <taxon>Caudata</taxon>
        <taxon>Salamandroidea</taxon>
        <taxon>Salamandridae</taxon>
        <taxon>Pleurodelinae</taxon>
        <taxon>Pleurodeles</taxon>
    </lineage>
</organism>
<feature type="region of interest" description="Disordered" evidence="1">
    <location>
        <begin position="1"/>
        <end position="22"/>
    </location>
</feature>
<comment type="caution">
    <text evidence="2">The sequence shown here is derived from an EMBL/GenBank/DDBJ whole genome shotgun (WGS) entry which is preliminary data.</text>
</comment>
<protein>
    <submittedName>
        <fullName evidence="2">Uncharacterized protein</fullName>
    </submittedName>
</protein>
<evidence type="ECO:0000313" key="2">
    <source>
        <dbReference type="EMBL" id="KAJ1089581.1"/>
    </source>
</evidence>
<evidence type="ECO:0000313" key="3">
    <source>
        <dbReference type="Proteomes" id="UP001066276"/>
    </source>
</evidence>
<dbReference type="EMBL" id="JANPWB010000015">
    <property type="protein sequence ID" value="KAJ1089581.1"/>
    <property type="molecule type" value="Genomic_DNA"/>
</dbReference>
<gene>
    <name evidence="2" type="ORF">NDU88_002732</name>
</gene>
<keyword evidence="3" id="KW-1185">Reference proteome</keyword>